<dbReference type="InterPro" id="IPR051693">
    <property type="entry name" value="UPF0046_metallophosphoest"/>
</dbReference>
<dbReference type="RefSeq" id="WP_218097757.1">
    <property type="nucleotide sequence ID" value="NZ_CAJVCE010000003.1"/>
</dbReference>
<dbReference type="Pfam" id="PF00149">
    <property type="entry name" value="Metallophos"/>
    <property type="match status" value="1"/>
</dbReference>
<keyword evidence="3" id="KW-1185">Reference proteome</keyword>
<comment type="caution">
    <text evidence="2">The sequence shown here is derived from an EMBL/GenBank/DDBJ whole genome shotgun (WGS) entry which is preliminary data.</text>
</comment>
<gene>
    <name evidence="2" type="ORF">PAECIP111802_01419</name>
</gene>
<name>A0ABN7TI27_9BACL</name>
<dbReference type="EMBL" id="CAJVCE010000003">
    <property type="protein sequence ID" value="CAG7628081.1"/>
    <property type="molecule type" value="Genomic_DNA"/>
</dbReference>
<proteinExistence type="predicted"/>
<feature type="domain" description="Calcineurin-like phosphoesterase" evidence="1">
    <location>
        <begin position="1"/>
        <end position="219"/>
    </location>
</feature>
<evidence type="ECO:0000313" key="3">
    <source>
        <dbReference type="Proteomes" id="UP000730618"/>
    </source>
</evidence>
<evidence type="ECO:0000313" key="2">
    <source>
        <dbReference type="EMBL" id="CAG7628081.1"/>
    </source>
</evidence>
<evidence type="ECO:0000259" key="1">
    <source>
        <dbReference type="Pfam" id="PF00149"/>
    </source>
</evidence>
<dbReference type="PANTHER" id="PTHR12905">
    <property type="entry name" value="METALLOPHOSPHOESTERASE"/>
    <property type="match status" value="1"/>
</dbReference>
<sequence length="294" mass="33471">MKIGLIGDIHGRVFHTLAVVTAWQMHHNVRLDLLIQVGDLGAYPEPDESLRNHRFYRQDPSQLDFSRLIHAEAEKGLPEDLRLIRNMLSNPIYFIRGNHEDFAWLDRQAASGSGGVSSIDPYDLFRYVQDGTVLQVGGTTIGFLGGIETVNPEDEREIDQRQYKRLFTVPPQEIDILITHDTPYGVGTNYYGETQGSNQITALVERLQPKYLIAGHYHHVIGPRKYGNTTYLGLNVIMNLRRDNASSAIEPGWLVILDTEKDELAPVEDEWLAGFGKHFHFHDYCANLRTIHRP</sequence>
<dbReference type="PANTHER" id="PTHR12905:SF0">
    <property type="entry name" value="CALCINEURIN-LIKE PHOSPHOESTERASE DOMAIN-CONTAINING PROTEIN"/>
    <property type="match status" value="1"/>
</dbReference>
<protein>
    <recommendedName>
        <fullName evidence="1">Calcineurin-like phosphoesterase domain-containing protein</fullName>
    </recommendedName>
</protein>
<accession>A0ABN7TI27</accession>
<dbReference type="InterPro" id="IPR004843">
    <property type="entry name" value="Calcineurin-like_PHP"/>
</dbReference>
<dbReference type="Proteomes" id="UP000730618">
    <property type="component" value="Unassembled WGS sequence"/>
</dbReference>
<organism evidence="2 3">
    <name type="scientific">Paenibacillus allorhizosphaerae</name>
    <dbReference type="NCBI Taxonomy" id="2849866"/>
    <lineage>
        <taxon>Bacteria</taxon>
        <taxon>Bacillati</taxon>
        <taxon>Bacillota</taxon>
        <taxon>Bacilli</taxon>
        <taxon>Bacillales</taxon>
        <taxon>Paenibacillaceae</taxon>
        <taxon>Paenibacillus</taxon>
    </lineage>
</organism>
<reference evidence="2 3" key="1">
    <citation type="submission" date="2021-06" db="EMBL/GenBank/DDBJ databases">
        <authorList>
            <person name="Criscuolo A."/>
        </authorList>
    </citation>
    <scope>NUCLEOTIDE SEQUENCE [LARGE SCALE GENOMIC DNA]</scope>
    <source>
        <strain evidence="3">CIP 111802</strain>
    </source>
</reference>